<name>A0ABU9AX40_9BACT</name>
<feature type="transmembrane region" description="Helical" evidence="1">
    <location>
        <begin position="47"/>
        <end position="72"/>
    </location>
</feature>
<keyword evidence="3" id="KW-1185">Reference proteome</keyword>
<sequence>MTKPQAISLALAGLTIALAAISAVIRSIAWAKLDALSAAHVPHTHPAVIAGFRILRIADASAWLMTLVAFLCGRLAFRHWHRAWQLYLFIALLIAAFIFAFFDHVLS</sequence>
<keyword evidence="1" id="KW-0812">Transmembrane</keyword>
<gene>
    <name evidence="2" type="ORF">WKV53_14405</name>
</gene>
<comment type="caution">
    <text evidence="2">The sequence shown here is derived from an EMBL/GenBank/DDBJ whole genome shotgun (WGS) entry which is preliminary data.</text>
</comment>
<organism evidence="2 3">
    <name type="scientific">Luteolibacter soli</name>
    <dbReference type="NCBI Taxonomy" id="3135280"/>
    <lineage>
        <taxon>Bacteria</taxon>
        <taxon>Pseudomonadati</taxon>
        <taxon>Verrucomicrobiota</taxon>
        <taxon>Verrucomicrobiia</taxon>
        <taxon>Verrucomicrobiales</taxon>
        <taxon>Verrucomicrobiaceae</taxon>
        <taxon>Luteolibacter</taxon>
    </lineage>
</organism>
<reference evidence="2 3" key="1">
    <citation type="submission" date="2024-04" db="EMBL/GenBank/DDBJ databases">
        <title>Luteolibacter sp. isolated from soil.</title>
        <authorList>
            <person name="An J."/>
        </authorList>
    </citation>
    <scope>NUCLEOTIDE SEQUENCE [LARGE SCALE GENOMIC DNA]</scope>
    <source>
        <strain evidence="2 3">Y139</strain>
    </source>
</reference>
<dbReference type="EMBL" id="JBBUKT010000005">
    <property type="protein sequence ID" value="MEK7951706.1"/>
    <property type="molecule type" value="Genomic_DNA"/>
</dbReference>
<accession>A0ABU9AX40</accession>
<dbReference type="RefSeq" id="WP_341405382.1">
    <property type="nucleotide sequence ID" value="NZ_JBBUKT010000005.1"/>
</dbReference>
<evidence type="ECO:0000256" key="1">
    <source>
        <dbReference type="SAM" id="Phobius"/>
    </source>
</evidence>
<keyword evidence="1" id="KW-1133">Transmembrane helix</keyword>
<dbReference type="Proteomes" id="UP001371305">
    <property type="component" value="Unassembled WGS sequence"/>
</dbReference>
<evidence type="ECO:0000313" key="3">
    <source>
        <dbReference type="Proteomes" id="UP001371305"/>
    </source>
</evidence>
<proteinExistence type="predicted"/>
<evidence type="ECO:0000313" key="2">
    <source>
        <dbReference type="EMBL" id="MEK7951706.1"/>
    </source>
</evidence>
<evidence type="ECO:0008006" key="4">
    <source>
        <dbReference type="Google" id="ProtNLM"/>
    </source>
</evidence>
<protein>
    <recommendedName>
        <fullName evidence="4">DUF1772 domain-containing protein</fullName>
    </recommendedName>
</protein>
<keyword evidence="1" id="KW-0472">Membrane</keyword>
<feature type="transmembrane region" description="Helical" evidence="1">
    <location>
        <begin position="84"/>
        <end position="102"/>
    </location>
</feature>